<feature type="transmembrane region" description="Helical" evidence="1">
    <location>
        <begin position="18"/>
        <end position="37"/>
    </location>
</feature>
<keyword evidence="1" id="KW-0472">Membrane</keyword>
<proteinExistence type="predicted"/>
<dbReference type="KEGG" id="nak:EH165_06755"/>
<reference evidence="2 3" key="1">
    <citation type="submission" date="2018-11" db="EMBL/GenBank/DDBJ databases">
        <authorList>
            <person name="Da X."/>
        </authorList>
    </citation>
    <scope>NUCLEOTIDE SEQUENCE [LARGE SCALE GENOMIC DNA]</scope>
    <source>
        <strain evidence="2 3">S14-144</strain>
    </source>
</reference>
<gene>
    <name evidence="2" type="ORF">EH165_06755</name>
</gene>
<organism evidence="2 3">
    <name type="scientific">Nakamurella antarctica</name>
    <dbReference type="NCBI Taxonomy" id="1902245"/>
    <lineage>
        <taxon>Bacteria</taxon>
        <taxon>Bacillati</taxon>
        <taxon>Actinomycetota</taxon>
        <taxon>Actinomycetes</taxon>
        <taxon>Nakamurellales</taxon>
        <taxon>Nakamurellaceae</taxon>
        <taxon>Nakamurella</taxon>
    </lineage>
</organism>
<evidence type="ECO:0000313" key="2">
    <source>
        <dbReference type="EMBL" id="AZI57888.1"/>
    </source>
</evidence>
<dbReference type="AlphaFoldDB" id="A0A3G8ZL55"/>
<feature type="transmembrane region" description="Helical" evidence="1">
    <location>
        <begin position="57"/>
        <end position="82"/>
    </location>
</feature>
<protein>
    <submittedName>
        <fullName evidence="2">Uncharacterized protein</fullName>
    </submittedName>
</protein>
<keyword evidence="1" id="KW-0812">Transmembrane</keyword>
<feature type="transmembrane region" description="Helical" evidence="1">
    <location>
        <begin position="94"/>
        <end position="118"/>
    </location>
</feature>
<evidence type="ECO:0000256" key="1">
    <source>
        <dbReference type="SAM" id="Phobius"/>
    </source>
</evidence>
<reference evidence="2 3" key="2">
    <citation type="submission" date="2018-12" db="EMBL/GenBank/DDBJ databases">
        <title>Nakamurella antarcticus sp. nov., isolated from Antarctica South Shetland Islands soil.</title>
        <authorList>
            <person name="Peng F."/>
        </authorList>
    </citation>
    <scope>NUCLEOTIDE SEQUENCE [LARGE SCALE GENOMIC DNA]</scope>
    <source>
        <strain evidence="2 3">S14-144</strain>
    </source>
</reference>
<name>A0A3G8ZL55_9ACTN</name>
<accession>A0A3G8ZL55</accession>
<keyword evidence="1" id="KW-1133">Transmembrane helix</keyword>
<dbReference type="EMBL" id="CP034170">
    <property type="protein sequence ID" value="AZI57888.1"/>
    <property type="molecule type" value="Genomic_DNA"/>
</dbReference>
<dbReference type="OrthoDB" id="9856994at2"/>
<dbReference type="RefSeq" id="WP_124798712.1">
    <property type="nucleotide sequence ID" value="NZ_CP034170.1"/>
</dbReference>
<dbReference type="Proteomes" id="UP000268084">
    <property type="component" value="Chromosome"/>
</dbReference>
<keyword evidence="3" id="KW-1185">Reference proteome</keyword>
<sequence length="123" mass="12962">MNATPAEKPSTPQRAYQAAVILASLFIPIALLTGKLVELIMDSSNPDGLTDLTAGLAYLTQILVWSFTVLGVAVIAFVVATVIHYTRTRSFRSVALPVGIALIQLVIGVALVVISQAITEVDG</sequence>
<evidence type="ECO:0000313" key="3">
    <source>
        <dbReference type="Proteomes" id="UP000268084"/>
    </source>
</evidence>